<feature type="domain" description="Major facilitator superfamily (MFS) profile" evidence="8">
    <location>
        <begin position="24"/>
        <end position="407"/>
    </location>
</feature>
<evidence type="ECO:0000259" key="8">
    <source>
        <dbReference type="PROSITE" id="PS50850"/>
    </source>
</evidence>
<accession>A0A2J6X8W2</accession>
<name>A0A2J6X8W2_9CHLR</name>
<keyword evidence="2" id="KW-0813">Transport</keyword>
<keyword evidence="6 7" id="KW-0472">Membrane</keyword>
<dbReference type="PROSITE" id="PS50850">
    <property type="entry name" value="MFS"/>
    <property type="match status" value="1"/>
</dbReference>
<dbReference type="Gene3D" id="1.20.1250.20">
    <property type="entry name" value="MFS general substrate transporter like domains"/>
    <property type="match status" value="1"/>
</dbReference>
<reference evidence="9 10" key="1">
    <citation type="submission" date="2018-01" db="EMBL/GenBank/DDBJ databases">
        <title>Metagenomic assembled genomes from two thermal pools in the Uzon Caldera, Kamchatka, Russia.</title>
        <authorList>
            <person name="Wilkins L."/>
            <person name="Ettinger C."/>
        </authorList>
    </citation>
    <scope>NUCLEOTIDE SEQUENCE [LARGE SCALE GENOMIC DNA]</scope>
    <source>
        <strain evidence="9">ZAV-02</strain>
    </source>
</reference>
<dbReference type="SUPFAM" id="SSF103473">
    <property type="entry name" value="MFS general substrate transporter"/>
    <property type="match status" value="1"/>
</dbReference>
<keyword evidence="4 7" id="KW-0812">Transmembrane</keyword>
<protein>
    <submittedName>
        <fullName evidence="9">MFS transporter</fullName>
    </submittedName>
</protein>
<dbReference type="AlphaFoldDB" id="A0A2J6X8W2"/>
<evidence type="ECO:0000313" key="9">
    <source>
        <dbReference type="EMBL" id="PMP83736.1"/>
    </source>
</evidence>
<evidence type="ECO:0000313" key="10">
    <source>
        <dbReference type="Proteomes" id="UP000243376"/>
    </source>
</evidence>
<evidence type="ECO:0000256" key="6">
    <source>
        <dbReference type="ARBA" id="ARBA00023136"/>
    </source>
</evidence>
<feature type="transmembrane region" description="Helical" evidence="7">
    <location>
        <begin position="154"/>
        <end position="179"/>
    </location>
</feature>
<comment type="subcellular location">
    <subcellularLocation>
        <location evidence="1">Cell membrane</location>
        <topology evidence="1">Multi-pass membrane protein</topology>
    </subcellularLocation>
</comment>
<feature type="transmembrane region" description="Helical" evidence="7">
    <location>
        <begin position="116"/>
        <end position="133"/>
    </location>
</feature>
<evidence type="ECO:0000256" key="3">
    <source>
        <dbReference type="ARBA" id="ARBA00022475"/>
    </source>
</evidence>
<dbReference type="EMBL" id="PNIQ01000318">
    <property type="protein sequence ID" value="PMP83736.1"/>
    <property type="molecule type" value="Genomic_DNA"/>
</dbReference>
<dbReference type="InterPro" id="IPR036259">
    <property type="entry name" value="MFS_trans_sf"/>
</dbReference>
<feature type="transmembrane region" description="Helical" evidence="7">
    <location>
        <begin position="57"/>
        <end position="78"/>
    </location>
</feature>
<dbReference type="CDD" id="cd06173">
    <property type="entry name" value="MFS_MefA_like"/>
    <property type="match status" value="1"/>
</dbReference>
<feature type="transmembrane region" description="Helical" evidence="7">
    <location>
        <begin position="27"/>
        <end position="51"/>
    </location>
</feature>
<keyword evidence="3" id="KW-1003">Cell membrane</keyword>
<feature type="transmembrane region" description="Helical" evidence="7">
    <location>
        <begin position="384"/>
        <end position="402"/>
    </location>
</feature>
<evidence type="ECO:0000256" key="7">
    <source>
        <dbReference type="SAM" id="Phobius"/>
    </source>
</evidence>
<dbReference type="GO" id="GO:0005886">
    <property type="term" value="C:plasma membrane"/>
    <property type="evidence" value="ECO:0007669"/>
    <property type="project" value="UniProtKB-SubCell"/>
</dbReference>
<feature type="transmembrane region" description="Helical" evidence="7">
    <location>
        <begin position="321"/>
        <end position="343"/>
    </location>
</feature>
<dbReference type="InterPro" id="IPR020846">
    <property type="entry name" value="MFS_dom"/>
</dbReference>
<sequence>MRSSPALSSPHHRAAIFRALRHRNYRLFFIGQLISLTGTWMQSVAQGWLVLRLSDSPFLLGATAAANSLPVLLFSLFAGTVADRFPKRRILLVTQSTAMVLAAILAFLTFSGVVQIWHVMILALLLGIVNAFDAPARQAFTVEMVGREDLLNAIALNSSIFNGARTVGPALAGMVVAWIGEGPTFLFNTLSFGAVLTSLLLMRLDTQLHRGPHRGGMLRAGLAYIAGEPHVRALLLRAGAVSFFCFVHIPLLPIFARDILQIGATGLGWLSAASGCGSLVAALILAQLRDDAPRGKLLSIAATIYAPLLMMFTQVRSLPLALLFISLCGWAGVTTMALTNTLIQLTVPDELRRRVMSVFTLLLMGLSPLGGMLAGSIAELVGSVPTVVAGSAVIGWLLVLLVEWQTPQLRRL</sequence>
<comment type="caution">
    <text evidence="9">The sequence shown here is derived from an EMBL/GenBank/DDBJ whole genome shotgun (WGS) entry which is preliminary data.</text>
</comment>
<dbReference type="Pfam" id="PF05977">
    <property type="entry name" value="MFS_3"/>
    <property type="match status" value="1"/>
</dbReference>
<dbReference type="InterPro" id="IPR010290">
    <property type="entry name" value="TM_effector"/>
</dbReference>
<evidence type="ECO:0000256" key="5">
    <source>
        <dbReference type="ARBA" id="ARBA00022989"/>
    </source>
</evidence>
<dbReference type="GO" id="GO:0022857">
    <property type="term" value="F:transmembrane transporter activity"/>
    <property type="evidence" value="ECO:0007669"/>
    <property type="project" value="InterPro"/>
</dbReference>
<organism evidence="9 10">
    <name type="scientific">Chloroflexus aggregans</name>
    <dbReference type="NCBI Taxonomy" id="152260"/>
    <lineage>
        <taxon>Bacteria</taxon>
        <taxon>Bacillati</taxon>
        <taxon>Chloroflexota</taxon>
        <taxon>Chloroflexia</taxon>
        <taxon>Chloroflexales</taxon>
        <taxon>Chloroflexineae</taxon>
        <taxon>Chloroflexaceae</taxon>
        <taxon>Chloroflexus</taxon>
    </lineage>
</organism>
<feature type="transmembrane region" description="Helical" evidence="7">
    <location>
        <begin position="185"/>
        <end position="204"/>
    </location>
</feature>
<evidence type="ECO:0000256" key="4">
    <source>
        <dbReference type="ARBA" id="ARBA00022692"/>
    </source>
</evidence>
<dbReference type="PANTHER" id="PTHR23513">
    <property type="entry name" value="INTEGRAL MEMBRANE EFFLUX PROTEIN-RELATED"/>
    <property type="match status" value="1"/>
</dbReference>
<proteinExistence type="predicted"/>
<dbReference type="Proteomes" id="UP000243376">
    <property type="component" value="Unassembled WGS sequence"/>
</dbReference>
<feature type="transmembrane region" description="Helical" evidence="7">
    <location>
        <begin position="90"/>
        <end position="110"/>
    </location>
</feature>
<gene>
    <name evidence="9" type="ORF">C0184_04850</name>
</gene>
<feature type="transmembrane region" description="Helical" evidence="7">
    <location>
        <begin position="355"/>
        <end position="378"/>
    </location>
</feature>
<feature type="transmembrane region" description="Helical" evidence="7">
    <location>
        <begin position="262"/>
        <end position="285"/>
    </location>
</feature>
<feature type="transmembrane region" description="Helical" evidence="7">
    <location>
        <begin position="297"/>
        <end position="315"/>
    </location>
</feature>
<dbReference type="PANTHER" id="PTHR23513:SF11">
    <property type="entry name" value="STAPHYLOFERRIN A TRANSPORTER"/>
    <property type="match status" value="1"/>
</dbReference>
<evidence type="ECO:0000256" key="2">
    <source>
        <dbReference type="ARBA" id="ARBA00022448"/>
    </source>
</evidence>
<evidence type="ECO:0000256" key="1">
    <source>
        <dbReference type="ARBA" id="ARBA00004651"/>
    </source>
</evidence>
<keyword evidence="5 7" id="KW-1133">Transmembrane helix</keyword>
<feature type="transmembrane region" description="Helical" evidence="7">
    <location>
        <begin position="234"/>
        <end position="256"/>
    </location>
</feature>